<accession>A0AAV2R837</accession>
<proteinExistence type="predicted"/>
<sequence>VEKAFDKVHHPALIYKIFTKFQLPELLCKTLVNFLQDRQIKIKHNGKFSRPFTPESGVPQGSVIGPMLYIMSINDAPKPSTSNEYNNNLRRNTDGNSQVDYYSEELNIYFADDNVIMVAGYREIGPQIPGTKDDTQFGCKKFRDLIQKSTYWEEGNRIKTNATKSKCMAFSPTEPKKNERWLSLYPDRNDPNDDRITYTNNHVILGITFDSKLTF</sequence>
<dbReference type="PROSITE" id="PS50878">
    <property type="entry name" value="RT_POL"/>
    <property type="match status" value="1"/>
</dbReference>
<feature type="non-terminal residue" evidence="2">
    <location>
        <position position="215"/>
    </location>
</feature>
<dbReference type="InterPro" id="IPR000477">
    <property type="entry name" value="RT_dom"/>
</dbReference>
<dbReference type="PANTHER" id="PTHR33332">
    <property type="entry name" value="REVERSE TRANSCRIPTASE DOMAIN-CONTAINING PROTEIN"/>
    <property type="match status" value="1"/>
</dbReference>
<protein>
    <recommendedName>
        <fullName evidence="1">Reverse transcriptase domain-containing protein</fullName>
    </recommendedName>
</protein>
<evidence type="ECO:0000259" key="1">
    <source>
        <dbReference type="PROSITE" id="PS50878"/>
    </source>
</evidence>
<dbReference type="Pfam" id="PF00078">
    <property type="entry name" value="RVT_1"/>
    <property type="match status" value="1"/>
</dbReference>
<evidence type="ECO:0000313" key="2">
    <source>
        <dbReference type="EMBL" id="CAL4114164.1"/>
    </source>
</evidence>
<feature type="non-terminal residue" evidence="2">
    <location>
        <position position="1"/>
    </location>
</feature>
<dbReference type="InterPro" id="IPR043502">
    <property type="entry name" value="DNA/RNA_pol_sf"/>
</dbReference>
<dbReference type="AlphaFoldDB" id="A0AAV2R837"/>
<reference evidence="2 3" key="1">
    <citation type="submission" date="2024-05" db="EMBL/GenBank/DDBJ databases">
        <authorList>
            <person name="Wallberg A."/>
        </authorList>
    </citation>
    <scope>NUCLEOTIDE SEQUENCE [LARGE SCALE GENOMIC DNA]</scope>
</reference>
<comment type="caution">
    <text evidence="2">The sequence shown here is derived from an EMBL/GenBank/DDBJ whole genome shotgun (WGS) entry which is preliminary data.</text>
</comment>
<gene>
    <name evidence="2" type="ORF">MNOR_LOCUS20338</name>
</gene>
<evidence type="ECO:0000313" key="3">
    <source>
        <dbReference type="Proteomes" id="UP001497623"/>
    </source>
</evidence>
<dbReference type="EMBL" id="CAXKWB010015651">
    <property type="protein sequence ID" value="CAL4114164.1"/>
    <property type="molecule type" value="Genomic_DNA"/>
</dbReference>
<dbReference type="GO" id="GO:0071897">
    <property type="term" value="P:DNA biosynthetic process"/>
    <property type="evidence" value="ECO:0007669"/>
    <property type="project" value="UniProtKB-ARBA"/>
</dbReference>
<dbReference type="SUPFAM" id="SSF56672">
    <property type="entry name" value="DNA/RNA polymerases"/>
    <property type="match status" value="1"/>
</dbReference>
<feature type="domain" description="Reverse transcriptase" evidence="1">
    <location>
        <begin position="1"/>
        <end position="186"/>
    </location>
</feature>
<dbReference type="Proteomes" id="UP001497623">
    <property type="component" value="Unassembled WGS sequence"/>
</dbReference>
<name>A0AAV2R837_MEGNR</name>
<keyword evidence="3" id="KW-1185">Reference proteome</keyword>
<organism evidence="2 3">
    <name type="scientific">Meganyctiphanes norvegica</name>
    <name type="common">Northern krill</name>
    <name type="synonym">Thysanopoda norvegica</name>
    <dbReference type="NCBI Taxonomy" id="48144"/>
    <lineage>
        <taxon>Eukaryota</taxon>
        <taxon>Metazoa</taxon>
        <taxon>Ecdysozoa</taxon>
        <taxon>Arthropoda</taxon>
        <taxon>Crustacea</taxon>
        <taxon>Multicrustacea</taxon>
        <taxon>Malacostraca</taxon>
        <taxon>Eumalacostraca</taxon>
        <taxon>Eucarida</taxon>
        <taxon>Euphausiacea</taxon>
        <taxon>Euphausiidae</taxon>
        <taxon>Meganyctiphanes</taxon>
    </lineage>
</organism>